<dbReference type="Gene3D" id="1.10.1780.10">
    <property type="entry name" value="Clp, N-terminal domain"/>
    <property type="match status" value="1"/>
</dbReference>
<evidence type="ECO:0000259" key="2">
    <source>
        <dbReference type="PROSITE" id="PS51903"/>
    </source>
</evidence>
<dbReference type="Pfam" id="PF02861">
    <property type="entry name" value="Clp_N"/>
    <property type="match status" value="2"/>
</dbReference>
<feature type="domain" description="Clp R" evidence="2">
    <location>
        <begin position="2"/>
        <end position="170"/>
    </location>
</feature>
<dbReference type="PROSITE" id="PS51903">
    <property type="entry name" value="CLP_R"/>
    <property type="match status" value="1"/>
</dbReference>
<reference evidence="3" key="2">
    <citation type="submission" date="2021-04" db="EMBL/GenBank/DDBJ databases">
        <authorList>
            <person name="Gilroy R."/>
        </authorList>
    </citation>
    <scope>NUCLEOTIDE SEQUENCE</scope>
    <source>
        <strain evidence="3">ChiGjej4B4-7305</strain>
    </source>
</reference>
<evidence type="ECO:0000313" key="3">
    <source>
        <dbReference type="EMBL" id="HIZ38199.1"/>
    </source>
</evidence>
<protein>
    <recommendedName>
        <fullName evidence="2">Clp R domain-containing protein</fullName>
    </recommendedName>
</protein>
<evidence type="ECO:0000313" key="4">
    <source>
        <dbReference type="Proteomes" id="UP000824037"/>
    </source>
</evidence>
<comment type="caution">
    <text evidence="3">The sequence shown here is derived from an EMBL/GenBank/DDBJ whole genome shotgun (WGS) entry which is preliminary data.</text>
</comment>
<dbReference type="SUPFAM" id="SSF81923">
    <property type="entry name" value="Double Clp-N motif"/>
    <property type="match status" value="1"/>
</dbReference>
<sequence length="172" mass="18033">MFEKFTYEARVAVVGAQEVARARGARQIGTIHLLIALLSPGSAATDAVSDAGAAIETLTAPGEHGELDADALSAVGVDLDRVTARAEEVFGPGALARAGRSPKHLPFDREAKKSLQLALREAIRLQQRSITGRHLLLGLIRAECAARTALVRAGADLAVLRPDLEQPGAQSA</sequence>
<dbReference type="Proteomes" id="UP000824037">
    <property type="component" value="Unassembled WGS sequence"/>
</dbReference>
<name>A0A9D2J758_9MICO</name>
<accession>A0A9D2J758</accession>
<organism evidence="3 4">
    <name type="scientific">Candidatus Ruania gallistercoris</name>
    <dbReference type="NCBI Taxonomy" id="2838746"/>
    <lineage>
        <taxon>Bacteria</taxon>
        <taxon>Bacillati</taxon>
        <taxon>Actinomycetota</taxon>
        <taxon>Actinomycetes</taxon>
        <taxon>Micrococcales</taxon>
        <taxon>Ruaniaceae</taxon>
        <taxon>Ruania</taxon>
    </lineage>
</organism>
<dbReference type="InterPro" id="IPR004176">
    <property type="entry name" value="Clp_R_N"/>
</dbReference>
<dbReference type="EMBL" id="DXBY01000349">
    <property type="protein sequence ID" value="HIZ38199.1"/>
    <property type="molecule type" value="Genomic_DNA"/>
</dbReference>
<dbReference type="InterPro" id="IPR036628">
    <property type="entry name" value="Clp_N_dom_sf"/>
</dbReference>
<proteinExistence type="predicted"/>
<gene>
    <name evidence="3" type="ORF">H9815_20670</name>
</gene>
<keyword evidence="1" id="KW-0677">Repeat</keyword>
<reference evidence="3" key="1">
    <citation type="journal article" date="2021" name="PeerJ">
        <title>Extensive microbial diversity within the chicken gut microbiome revealed by metagenomics and culture.</title>
        <authorList>
            <person name="Gilroy R."/>
            <person name="Ravi A."/>
            <person name="Getino M."/>
            <person name="Pursley I."/>
            <person name="Horton D.L."/>
            <person name="Alikhan N.F."/>
            <person name="Baker D."/>
            <person name="Gharbi K."/>
            <person name="Hall N."/>
            <person name="Watson M."/>
            <person name="Adriaenssens E.M."/>
            <person name="Foster-Nyarko E."/>
            <person name="Jarju S."/>
            <person name="Secka A."/>
            <person name="Antonio M."/>
            <person name="Oren A."/>
            <person name="Chaudhuri R.R."/>
            <person name="La Ragione R."/>
            <person name="Hildebrand F."/>
            <person name="Pallen M.J."/>
        </authorList>
    </citation>
    <scope>NUCLEOTIDE SEQUENCE</scope>
    <source>
        <strain evidence="3">ChiGjej4B4-7305</strain>
    </source>
</reference>
<dbReference type="AlphaFoldDB" id="A0A9D2J758"/>
<evidence type="ECO:0000256" key="1">
    <source>
        <dbReference type="PROSITE-ProRule" id="PRU01251"/>
    </source>
</evidence>